<reference evidence="2 3" key="1">
    <citation type="submission" date="2024-03" db="EMBL/GenBank/DDBJ databases">
        <title>Adaptation during the transition from Ophiocordyceps entomopathogen to insect associate is accompanied by gene loss and intensified selection.</title>
        <authorList>
            <person name="Ward C.M."/>
            <person name="Onetto C.A."/>
            <person name="Borneman A.R."/>
        </authorList>
    </citation>
    <scope>NUCLEOTIDE SEQUENCE [LARGE SCALE GENOMIC DNA]</scope>
    <source>
        <strain evidence="2">AWRI1</strain>
        <tissue evidence="2">Single Adult Female</tissue>
    </source>
</reference>
<dbReference type="Pfam" id="PF06080">
    <property type="entry name" value="DUF938"/>
    <property type="match status" value="1"/>
</dbReference>
<comment type="similarity">
    <text evidence="1">Belongs to the UPF0585 family.</text>
</comment>
<evidence type="ECO:0000256" key="1">
    <source>
        <dbReference type="ARBA" id="ARBA00008308"/>
    </source>
</evidence>
<gene>
    <name evidence="2" type="ORF">V9T40_009389</name>
</gene>
<protein>
    <recommendedName>
        <fullName evidence="4">Methyltransferase-like 26</fullName>
    </recommendedName>
</protein>
<sequence length="204" mass="23357">MLKYAAADRNKQPILKELLNYIKDGSFVLEIASGTGQHVVYFASNMPKVIFQPTECEENLLKSIKSYIEHNNLTNVQEPLFLDVVSDPRVWLEGKLKPNSVDYIINSNMFHIAPFQCTEGLFRGCETYLKKDGLLFTYGPYAYDGVISPQSNVNFNESLKRSNPLWGLRDVYRQLVPIASKHHLQLLTVHKLPANNDLIVWKKN</sequence>
<evidence type="ECO:0000313" key="3">
    <source>
        <dbReference type="Proteomes" id="UP001367676"/>
    </source>
</evidence>
<dbReference type="InterPro" id="IPR029063">
    <property type="entry name" value="SAM-dependent_MTases_sf"/>
</dbReference>
<dbReference type="InterPro" id="IPR010342">
    <property type="entry name" value="DUF938"/>
</dbReference>
<organism evidence="2 3">
    <name type="scientific">Parthenolecanium corni</name>
    <dbReference type="NCBI Taxonomy" id="536013"/>
    <lineage>
        <taxon>Eukaryota</taxon>
        <taxon>Metazoa</taxon>
        <taxon>Ecdysozoa</taxon>
        <taxon>Arthropoda</taxon>
        <taxon>Hexapoda</taxon>
        <taxon>Insecta</taxon>
        <taxon>Pterygota</taxon>
        <taxon>Neoptera</taxon>
        <taxon>Paraneoptera</taxon>
        <taxon>Hemiptera</taxon>
        <taxon>Sternorrhyncha</taxon>
        <taxon>Coccoidea</taxon>
        <taxon>Coccidae</taxon>
        <taxon>Parthenolecanium</taxon>
    </lineage>
</organism>
<name>A0AAN9TPX2_9HEMI</name>
<evidence type="ECO:0008006" key="4">
    <source>
        <dbReference type="Google" id="ProtNLM"/>
    </source>
</evidence>
<evidence type="ECO:0000313" key="2">
    <source>
        <dbReference type="EMBL" id="KAK7601948.1"/>
    </source>
</evidence>
<dbReference type="Gene3D" id="3.40.50.150">
    <property type="entry name" value="Vaccinia Virus protein VP39"/>
    <property type="match status" value="1"/>
</dbReference>
<dbReference type="PANTHER" id="PTHR20974:SF0">
    <property type="entry name" value="UPF0585 PROTEIN CG18661"/>
    <property type="match status" value="1"/>
</dbReference>
<dbReference type="PANTHER" id="PTHR20974">
    <property type="entry name" value="UPF0585 PROTEIN CG18661"/>
    <property type="match status" value="1"/>
</dbReference>
<comment type="caution">
    <text evidence="2">The sequence shown here is derived from an EMBL/GenBank/DDBJ whole genome shotgun (WGS) entry which is preliminary data.</text>
</comment>
<accession>A0AAN9TPX2</accession>
<dbReference type="AlphaFoldDB" id="A0AAN9TPX2"/>
<keyword evidence="3" id="KW-1185">Reference proteome</keyword>
<dbReference type="Proteomes" id="UP001367676">
    <property type="component" value="Unassembled WGS sequence"/>
</dbReference>
<dbReference type="EMBL" id="JBBCAQ010000010">
    <property type="protein sequence ID" value="KAK7601948.1"/>
    <property type="molecule type" value="Genomic_DNA"/>
</dbReference>
<dbReference type="SUPFAM" id="SSF53335">
    <property type="entry name" value="S-adenosyl-L-methionine-dependent methyltransferases"/>
    <property type="match status" value="1"/>
</dbReference>
<proteinExistence type="inferred from homology"/>